<accession>A0A939HA82</accession>
<organism evidence="1 2">
    <name type="scientific">Proteiniclasticum aestuarii</name>
    <dbReference type="NCBI Taxonomy" id="2817862"/>
    <lineage>
        <taxon>Bacteria</taxon>
        <taxon>Bacillati</taxon>
        <taxon>Bacillota</taxon>
        <taxon>Clostridia</taxon>
        <taxon>Eubacteriales</taxon>
        <taxon>Clostridiaceae</taxon>
        <taxon>Proteiniclasticum</taxon>
    </lineage>
</organism>
<proteinExistence type="predicted"/>
<comment type="caution">
    <text evidence="1">The sequence shown here is derived from an EMBL/GenBank/DDBJ whole genome shotgun (WGS) entry which is preliminary data.</text>
</comment>
<gene>
    <name evidence="1" type="ORF">J3A84_02430</name>
</gene>
<evidence type="ECO:0000313" key="2">
    <source>
        <dbReference type="Proteomes" id="UP000664218"/>
    </source>
</evidence>
<name>A0A939HA82_9CLOT</name>
<reference evidence="1" key="1">
    <citation type="submission" date="2021-03" db="EMBL/GenBank/DDBJ databases">
        <title>Proteiniclasticum marinus sp. nov., isolated from tidal flat sediment.</title>
        <authorList>
            <person name="Namirimu T."/>
            <person name="Yang J.-A."/>
            <person name="Yang S.-H."/>
            <person name="Kim Y.-J."/>
            <person name="Kwon K.K."/>
        </authorList>
    </citation>
    <scope>NUCLEOTIDE SEQUENCE</scope>
    <source>
        <strain evidence="1">SCR006</strain>
    </source>
</reference>
<dbReference type="RefSeq" id="WP_207598397.1">
    <property type="nucleotide sequence ID" value="NZ_JAFNJU010000001.1"/>
</dbReference>
<dbReference type="AlphaFoldDB" id="A0A939HA82"/>
<keyword evidence="2" id="KW-1185">Reference proteome</keyword>
<dbReference type="EMBL" id="JAFNJU010000001">
    <property type="protein sequence ID" value="MBO1263900.1"/>
    <property type="molecule type" value="Genomic_DNA"/>
</dbReference>
<dbReference type="Proteomes" id="UP000664218">
    <property type="component" value="Unassembled WGS sequence"/>
</dbReference>
<sequence>MKEKLAPIHFVQHNRIKIQENLETFLIDLFGLQDVDAHLIDIHGPRTSEEALEIQIDHDDIHGWLESHLVANEKRLSMLSREILKSHDEPALLLAHAEYGKRLAESLKEKIQFSNGEQLYGYLNTVMLDGMPCDKINEMVEAGERHLVWKSRRDLHSRYYEEQNLPEGLYPNLRRSFLASFLTSLDVSFFDMDCTENGILYSAHF</sequence>
<evidence type="ECO:0000313" key="1">
    <source>
        <dbReference type="EMBL" id="MBO1263900.1"/>
    </source>
</evidence>
<protein>
    <submittedName>
        <fullName evidence="1">Uncharacterized protein</fullName>
    </submittedName>
</protein>